<dbReference type="AlphaFoldDB" id="A0A9X4MVV4"/>
<evidence type="ECO:0000256" key="4">
    <source>
        <dbReference type="ARBA" id="ARBA00038054"/>
    </source>
</evidence>
<comment type="cofactor">
    <cofactor evidence="1">
        <name>FMN</name>
        <dbReference type="ChEBI" id="CHEBI:58210"/>
    </cofactor>
</comment>
<dbReference type="InterPro" id="IPR012349">
    <property type="entry name" value="Split_barrel_FMN-bd"/>
</dbReference>
<dbReference type="RefSeq" id="WP_304420383.1">
    <property type="nucleotide sequence ID" value="NZ_JANCMU010000002.1"/>
</dbReference>
<dbReference type="GO" id="GO:0010181">
    <property type="term" value="F:FMN binding"/>
    <property type="evidence" value="ECO:0007669"/>
    <property type="project" value="InterPro"/>
</dbReference>
<dbReference type="PANTHER" id="PTHR33798">
    <property type="entry name" value="FLAVOPROTEIN OXYGENASE"/>
    <property type="match status" value="1"/>
</dbReference>
<evidence type="ECO:0000313" key="6">
    <source>
        <dbReference type="EMBL" id="MDG4945831.1"/>
    </source>
</evidence>
<evidence type="ECO:0000256" key="2">
    <source>
        <dbReference type="ARBA" id="ARBA00022630"/>
    </source>
</evidence>
<evidence type="ECO:0000256" key="3">
    <source>
        <dbReference type="ARBA" id="ARBA00022643"/>
    </source>
</evidence>
<name>A0A9X4MVV4_9FLAO</name>
<keyword evidence="3" id="KW-0288">FMN</keyword>
<protein>
    <submittedName>
        <fullName evidence="6">Flavin reductase family protein</fullName>
    </submittedName>
</protein>
<sequence length="280" mass="30771">MIKPHYKIKTVAPGEVSTQELHGYLLSAVAPRPIAFASTVDKEGNVNLSPFSFFNVFSANPPTLIFSPARRVRNNTTKHTLENILETKEVVINVVTEEIVHQASLASTEYAEDVNEFIKAGLTEVKSDIVAPPRVLESKVSIECKVNDVISLGNEGGAGNLIICEVLKVHIHEEVLDEDGRISTERMKLVARMGGSWYCKAFGDALFQIPKPLQTLGVGFDHLPKDILKSEVLTGNDLAQLANVEEIPNGVYSADVHDHARAKQLLNNGKLEEAWQALIR</sequence>
<keyword evidence="2" id="KW-0285">Flavoprotein</keyword>
<dbReference type="Proteomes" id="UP001152599">
    <property type="component" value="Unassembled WGS sequence"/>
</dbReference>
<feature type="domain" description="Flavin reductase like" evidence="5">
    <location>
        <begin position="27"/>
        <end position="184"/>
    </location>
</feature>
<dbReference type="PANTHER" id="PTHR33798:SF5">
    <property type="entry name" value="FLAVIN REDUCTASE LIKE DOMAIN-CONTAINING PROTEIN"/>
    <property type="match status" value="1"/>
</dbReference>
<dbReference type="Pfam" id="PF01613">
    <property type="entry name" value="Flavin_Reduct"/>
    <property type="match status" value="1"/>
</dbReference>
<dbReference type="SMART" id="SM00903">
    <property type="entry name" value="Flavin_Reduct"/>
    <property type="match status" value="1"/>
</dbReference>
<evidence type="ECO:0000259" key="5">
    <source>
        <dbReference type="SMART" id="SM00903"/>
    </source>
</evidence>
<reference evidence="6" key="1">
    <citation type="submission" date="2022-07" db="EMBL/GenBank/DDBJ databases">
        <title>Description and genome-wide analysis of Profundicola chukchiensis gen. nov., sp. nov., marine bacteria isolated from bottom sediments of the Chukchi Sea.</title>
        <authorList>
            <person name="Romanenko L."/>
            <person name="Otstavnykh N."/>
            <person name="Kurilenko V."/>
            <person name="Eremeev V."/>
            <person name="Velansky P."/>
            <person name="Mikhailov V."/>
            <person name="Isaeva M."/>
        </authorList>
    </citation>
    <scope>NUCLEOTIDE SEQUENCE</scope>
    <source>
        <strain evidence="6">KMM 9713</strain>
    </source>
</reference>
<comment type="caution">
    <text evidence="6">The sequence shown here is derived from an EMBL/GenBank/DDBJ whole genome shotgun (WGS) entry which is preliminary data.</text>
</comment>
<comment type="similarity">
    <text evidence="4">Belongs to the flavoredoxin family.</text>
</comment>
<dbReference type="InterPro" id="IPR002563">
    <property type="entry name" value="Flavin_Rdtase-like_dom"/>
</dbReference>
<evidence type="ECO:0000256" key="1">
    <source>
        <dbReference type="ARBA" id="ARBA00001917"/>
    </source>
</evidence>
<dbReference type="SUPFAM" id="SSF50475">
    <property type="entry name" value="FMN-binding split barrel"/>
    <property type="match status" value="1"/>
</dbReference>
<accession>A0A9X4MVV4</accession>
<keyword evidence="7" id="KW-1185">Reference proteome</keyword>
<proteinExistence type="inferred from homology"/>
<dbReference type="Gene3D" id="2.30.110.10">
    <property type="entry name" value="Electron Transport, Fmn-binding Protein, Chain A"/>
    <property type="match status" value="1"/>
</dbReference>
<dbReference type="GO" id="GO:0016646">
    <property type="term" value="F:oxidoreductase activity, acting on the CH-NH group of donors, NAD or NADP as acceptor"/>
    <property type="evidence" value="ECO:0007669"/>
    <property type="project" value="UniProtKB-ARBA"/>
</dbReference>
<evidence type="ECO:0000313" key="7">
    <source>
        <dbReference type="Proteomes" id="UP001152599"/>
    </source>
</evidence>
<gene>
    <name evidence="6" type="ORF">NMK71_05345</name>
</gene>
<organism evidence="6 7">
    <name type="scientific">Profundicola chukchiensis</name>
    <dbReference type="NCBI Taxonomy" id="2961959"/>
    <lineage>
        <taxon>Bacteria</taxon>
        <taxon>Pseudomonadati</taxon>
        <taxon>Bacteroidota</taxon>
        <taxon>Flavobacteriia</taxon>
        <taxon>Flavobacteriales</taxon>
        <taxon>Weeksellaceae</taxon>
        <taxon>Profundicola</taxon>
    </lineage>
</organism>
<dbReference type="EMBL" id="JANCMU010000002">
    <property type="protein sequence ID" value="MDG4945831.1"/>
    <property type="molecule type" value="Genomic_DNA"/>
</dbReference>